<name>A0A9Q0N451_9DIPT</name>
<proteinExistence type="inferred from homology"/>
<dbReference type="PANTHER" id="PTHR16284">
    <property type="entry name" value="PROTEIN CDV3 HOMOLOG"/>
    <property type="match status" value="1"/>
</dbReference>
<dbReference type="Pfam" id="PF15359">
    <property type="entry name" value="CDV3"/>
    <property type="match status" value="1"/>
</dbReference>
<keyword evidence="4" id="KW-1185">Reference proteome</keyword>
<evidence type="ECO:0000256" key="1">
    <source>
        <dbReference type="ARBA" id="ARBA00006062"/>
    </source>
</evidence>
<evidence type="ECO:0000256" key="2">
    <source>
        <dbReference type="SAM" id="MobiDB-lite"/>
    </source>
</evidence>
<feature type="compositionally biased region" description="Basic and acidic residues" evidence="2">
    <location>
        <begin position="22"/>
        <end position="35"/>
    </location>
</feature>
<dbReference type="AlphaFoldDB" id="A0A9Q0N451"/>
<accession>A0A9Q0N451</accession>
<dbReference type="OrthoDB" id="6288097at2759"/>
<dbReference type="GO" id="GO:0005737">
    <property type="term" value="C:cytoplasm"/>
    <property type="evidence" value="ECO:0007669"/>
    <property type="project" value="TreeGrafter"/>
</dbReference>
<dbReference type="InterPro" id="IPR026806">
    <property type="entry name" value="CDV3"/>
</dbReference>
<comment type="caution">
    <text evidence="3">The sequence shown here is derived from an EMBL/GenBank/DDBJ whole genome shotgun (WGS) entry which is preliminary data.</text>
</comment>
<dbReference type="PANTHER" id="PTHR16284:SF13">
    <property type="entry name" value="PROTEIN CDV3 HOMOLOG"/>
    <property type="match status" value="1"/>
</dbReference>
<feature type="compositionally biased region" description="Basic and acidic residues" evidence="2">
    <location>
        <begin position="189"/>
        <end position="206"/>
    </location>
</feature>
<feature type="compositionally biased region" description="Acidic residues" evidence="2">
    <location>
        <begin position="94"/>
        <end position="103"/>
    </location>
</feature>
<feature type="region of interest" description="Disordered" evidence="2">
    <location>
        <begin position="1"/>
        <end position="76"/>
    </location>
</feature>
<protein>
    <submittedName>
        <fullName evidence="3">Protein CDV3 like</fullName>
    </submittedName>
</protein>
<sequence length="234" mass="26040">MADLDDFFAKKDRKKGKSKKITATEELARKIEDTSKPSQSLKKRDYLPGQDDNGSVPDDTKPSSVNEDEWKDYQEEERKDYTGLKLGLLQINDDDQLDGDAEGGEYGSDGEVNLDAQDKMKSGPWKKVEEDIVKPVKKEPVQEKAPVSSVYVSPALRNAQMLKATKLKKGILPDINNKEFFPVLGSAKPEEVKKKRPEPGFEEVKHGGRMQRSSDLQANAPVSIGNRFGSLADS</sequence>
<evidence type="ECO:0000313" key="4">
    <source>
        <dbReference type="Proteomes" id="UP001151699"/>
    </source>
</evidence>
<comment type="similarity">
    <text evidence="1">Belongs to the CDV3 family.</text>
</comment>
<organism evidence="3 4">
    <name type="scientific">Pseudolycoriella hygida</name>
    <dbReference type="NCBI Taxonomy" id="35572"/>
    <lineage>
        <taxon>Eukaryota</taxon>
        <taxon>Metazoa</taxon>
        <taxon>Ecdysozoa</taxon>
        <taxon>Arthropoda</taxon>
        <taxon>Hexapoda</taxon>
        <taxon>Insecta</taxon>
        <taxon>Pterygota</taxon>
        <taxon>Neoptera</taxon>
        <taxon>Endopterygota</taxon>
        <taxon>Diptera</taxon>
        <taxon>Nematocera</taxon>
        <taxon>Sciaroidea</taxon>
        <taxon>Sciaridae</taxon>
        <taxon>Pseudolycoriella</taxon>
    </lineage>
</organism>
<gene>
    <name evidence="3" type="ORF">Bhyg_08161</name>
</gene>
<feature type="region of interest" description="Disordered" evidence="2">
    <location>
        <begin position="94"/>
        <end position="126"/>
    </location>
</feature>
<dbReference type="EMBL" id="WJQU01000002">
    <property type="protein sequence ID" value="KAJ6643204.1"/>
    <property type="molecule type" value="Genomic_DNA"/>
</dbReference>
<dbReference type="Proteomes" id="UP001151699">
    <property type="component" value="Chromosome B"/>
</dbReference>
<feature type="compositionally biased region" description="Basic and acidic residues" evidence="2">
    <location>
        <begin position="116"/>
        <end position="126"/>
    </location>
</feature>
<feature type="region of interest" description="Disordered" evidence="2">
    <location>
        <begin position="189"/>
        <end position="221"/>
    </location>
</feature>
<feature type="compositionally biased region" description="Basic residues" evidence="2">
    <location>
        <begin position="11"/>
        <end position="20"/>
    </location>
</feature>
<reference evidence="3" key="1">
    <citation type="submission" date="2022-07" db="EMBL/GenBank/DDBJ databases">
        <authorList>
            <person name="Trinca V."/>
            <person name="Uliana J.V.C."/>
            <person name="Torres T.T."/>
            <person name="Ward R.J."/>
            <person name="Monesi N."/>
        </authorList>
    </citation>
    <scope>NUCLEOTIDE SEQUENCE</scope>
    <source>
        <strain evidence="3">HSMRA1968</strain>
        <tissue evidence="3">Whole embryos</tissue>
    </source>
</reference>
<evidence type="ECO:0000313" key="3">
    <source>
        <dbReference type="EMBL" id="KAJ6643204.1"/>
    </source>
</evidence>